<dbReference type="Pfam" id="PF25976">
    <property type="entry name" value="LpqB_N"/>
    <property type="match status" value="1"/>
</dbReference>
<dbReference type="Proteomes" id="UP000543556">
    <property type="component" value="Unassembled WGS sequence"/>
</dbReference>
<evidence type="ECO:0000259" key="1">
    <source>
        <dbReference type="Pfam" id="PF25976"/>
    </source>
</evidence>
<dbReference type="EMBL" id="JAAMFM010000021">
    <property type="protein sequence ID" value="NVM95869.1"/>
    <property type="molecule type" value="Genomic_DNA"/>
</dbReference>
<sequence length="154" mass="16196">MNTAVGKPDRVLLVIVLAIALLVIVALAAVFTRGGPQVLDETTPQGVVQRYSTAVIEGDTATASTYLTPAAGSLCRSYQEPGPPPSRVVLISTTERSSTAVVRVSVVSSDSDGLFGPSEYETEDRFSLIKTDGKWLVDQAPYPLLVCAGSSVKP</sequence>
<evidence type="ECO:0000313" key="2">
    <source>
        <dbReference type="EMBL" id="NVM95869.1"/>
    </source>
</evidence>
<feature type="domain" description="Lipoprotein LpqB N-terminal" evidence="1">
    <location>
        <begin position="41"/>
        <end position="147"/>
    </location>
</feature>
<keyword evidence="3" id="KW-1185">Reference proteome</keyword>
<dbReference type="InterPro" id="IPR059026">
    <property type="entry name" value="LpqB_N"/>
</dbReference>
<accession>A0A7Y7II19</accession>
<evidence type="ECO:0000313" key="3">
    <source>
        <dbReference type="Proteomes" id="UP000543556"/>
    </source>
</evidence>
<reference evidence="2 3" key="1">
    <citation type="submission" date="2020-02" db="EMBL/GenBank/DDBJ databases">
        <title>Genome sequence of strain AETb3-4.</title>
        <authorList>
            <person name="Gao J."/>
            <person name="Zhang X."/>
        </authorList>
    </citation>
    <scope>NUCLEOTIDE SEQUENCE [LARGE SCALE GENOMIC DNA]</scope>
    <source>
        <strain evidence="2 3">AETb3-4</strain>
    </source>
</reference>
<dbReference type="AlphaFoldDB" id="A0A7Y7II19"/>
<comment type="caution">
    <text evidence="2">The sequence shown here is derived from an EMBL/GenBank/DDBJ whole genome shotgun (WGS) entry which is preliminary data.</text>
</comment>
<organism evidence="2 3">
    <name type="scientific">Arthrobacter wenxiniae</name>
    <dbReference type="NCBI Taxonomy" id="2713570"/>
    <lineage>
        <taxon>Bacteria</taxon>
        <taxon>Bacillati</taxon>
        <taxon>Actinomycetota</taxon>
        <taxon>Actinomycetes</taxon>
        <taxon>Micrococcales</taxon>
        <taxon>Micrococcaceae</taxon>
        <taxon>Arthrobacter</taxon>
    </lineage>
</organism>
<protein>
    <recommendedName>
        <fullName evidence="1">Lipoprotein LpqB N-terminal domain-containing protein</fullName>
    </recommendedName>
</protein>
<dbReference type="RefSeq" id="WP_176635596.1">
    <property type="nucleotide sequence ID" value="NZ_JAAMFM010000021.1"/>
</dbReference>
<name>A0A7Y7II19_9MICC</name>
<proteinExistence type="predicted"/>
<gene>
    <name evidence="2" type="ORF">G6034_13300</name>
</gene>